<reference evidence="3 4" key="1">
    <citation type="submission" date="2024-10" db="EMBL/GenBank/DDBJ databases">
        <title>Updated reference genomes for cyclostephanoid diatoms.</title>
        <authorList>
            <person name="Roberts W.R."/>
            <person name="Alverson A.J."/>
        </authorList>
    </citation>
    <scope>NUCLEOTIDE SEQUENCE [LARGE SCALE GENOMIC DNA]</scope>
    <source>
        <strain evidence="3 4">AJA232-27</strain>
    </source>
</reference>
<feature type="compositionally biased region" description="Polar residues" evidence="2">
    <location>
        <begin position="312"/>
        <end position="321"/>
    </location>
</feature>
<evidence type="ECO:0000313" key="3">
    <source>
        <dbReference type="EMBL" id="KAL3756671.1"/>
    </source>
</evidence>
<dbReference type="PANTHER" id="PTHR13383:SF11">
    <property type="entry name" value="RIBONUCLEASE H2 SUBUNIT B"/>
    <property type="match status" value="1"/>
</dbReference>
<feature type="compositionally biased region" description="Low complexity" evidence="2">
    <location>
        <begin position="359"/>
        <end position="373"/>
    </location>
</feature>
<dbReference type="Proteomes" id="UP001530293">
    <property type="component" value="Unassembled WGS sequence"/>
</dbReference>
<dbReference type="InterPro" id="IPR040456">
    <property type="entry name" value="RNase_H2_suB"/>
</dbReference>
<dbReference type="Gene3D" id="1.10.20.120">
    <property type="match status" value="1"/>
</dbReference>
<feature type="region of interest" description="Disordered" evidence="2">
    <location>
        <begin position="304"/>
        <end position="380"/>
    </location>
</feature>
<dbReference type="AlphaFoldDB" id="A0ABD3M1Q7"/>
<protein>
    <submittedName>
        <fullName evidence="3">Uncharacterized protein</fullName>
    </submittedName>
</protein>
<keyword evidence="1" id="KW-0175">Coiled coil</keyword>
<dbReference type="EMBL" id="JALLBG020000299">
    <property type="protein sequence ID" value="KAL3756671.1"/>
    <property type="molecule type" value="Genomic_DNA"/>
</dbReference>
<accession>A0ABD3M1Q7</accession>
<proteinExistence type="predicted"/>
<evidence type="ECO:0000256" key="2">
    <source>
        <dbReference type="SAM" id="MobiDB-lite"/>
    </source>
</evidence>
<dbReference type="PANTHER" id="PTHR13383">
    <property type="entry name" value="RIBONUCLEASE H2 SUBUNIT B"/>
    <property type="match status" value="1"/>
</dbReference>
<organism evidence="3 4">
    <name type="scientific">Discostella pseudostelligera</name>
    <dbReference type="NCBI Taxonomy" id="259834"/>
    <lineage>
        <taxon>Eukaryota</taxon>
        <taxon>Sar</taxon>
        <taxon>Stramenopiles</taxon>
        <taxon>Ochrophyta</taxon>
        <taxon>Bacillariophyta</taxon>
        <taxon>Coscinodiscophyceae</taxon>
        <taxon>Thalassiosirophycidae</taxon>
        <taxon>Stephanodiscales</taxon>
        <taxon>Stephanodiscaceae</taxon>
        <taxon>Discostella</taxon>
    </lineage>
</organism>
<comment type="caution">
    <text evidence="3">The sequence shown here is derived from an EMBL/GenBank/DDBJ whole genome shotgun (WGS) entry which is preliminary data.</text>
</comment>
<name>A0ABD3M1Q7_9STRA</name>
<gene>
    <name evidence="3" type="ORF">ACHAWU_002574</name>
</gene>
<feature type="coiled-coil region" evidence="1">
    <location>
        <begin position="193"/>
        <end position="224"/>
    </location>
</feature>
<evidence type="ECO:0000256" key="1">
    <source>
        <dbReference type="SAM" id="Coils"/>
    </source>
</evidence>
<keyword evidence="4" id="KW-1185">Reference proteome</keyword>
<evidence type="ECO:0000313" key="4">
    <source>
        <dbReference type="Proteomes" id="UP001530293"/>
    </source>
</evidence>
<sequence length="404" mass="44318">MAAITLVQIDTNAPTQFNLISLPDPANDDDTSSSSPRDYILVSSRTINRQSSSGIASQQKQQQPSLDIHEIQTVLPHSGKYASYFVGSRIISNPLLHISTRIDPLFFALSHFQRILSKNDVGAEKLAKWQPYDQVVGLLPSTILRALNLDPNLTINNIHEVGQLSHILDVSDMCGDDLILCKFSEERTMQWLLQKFHRSVEALRVRLNEKRQRAMLKKKELSNMQGGAGAYSSSFVVAEEENGDAPKDAAIKDSGGEISMDSDTLTNEEEHCLKVAGLQLLCDYIPAEWKRKLCKEVGLDDMDWMGKKKPQKSSVATNGEDSNIAGEKKRSRAAWEGTIGQDDADALMQYTQGSGGGKSSSSVSVTPGKKSSVQEAKSVGLKKLAKVNTKGMKSLSSFFGAKKK</sequence>